<dbReference type="OrthoDB" id="1495368at2"/>
<evidence type="ECO:0000313" key="1">
    <source>
        <dbReference type="EMBL" id="KMO34591.1"/>
    </source>
</evidence>
<dbReference type="AlphaFoldDB" id="A0A0J6V6P7"/>
<organism evidence="1 2">
    <name type="scientific">Methylobacterium aquaticum</name>
    <dbReference type="NCBI Taxonomy" id="270351"/>
    <lineage>
        <taxon>Bacteria</taxon>
        <taxon>Pseudomonadati</taxon>
        <taxon>Pseudomonadota</taxon>
        <taxon>Alphaproteobacteria</taxon>
        <taxon>Hyphomicrobiales</taxon>
        <taxon>Methylobacteriaceae</taxon>
        <taxon>Methylobacterium</taxon>
    </lineage>
</organism>
<protein>
    <recommendedName>
        <fullName evidence="3">DUF3768 domain-containing protein</fullName>
    </recommendedName>
</protein>
<reference evidence="1 2" key="1">
    <citation type="submission" date="2015-03" db="EMBL/GenBank/DDBJ databases">
        <title>Genome sequencing of Methylobacterium aquaticum DSM16371 type strain.</title>
        <authorList>
            <person name="Chaudhry V."/>
            <person name="Patil P.B."/>
        </authorList>
    </citation>
    <scope>NUCLEOTIDE SEQUENCE [LARGE SCALE GENOMIC DNA]</scope>
    <source>
        <strain evidence="1 2">DSM 16371</strain>
    </source>
</reference>
<evidence type="ECO:0000313" key="2">
    <source>
        <dbReference type="Proteomes" id="UP000035929"/>
    </source>
</evidence>
<sequence length="111" mass="11976">MTAVLDVDRTRALNDILRRSLSGGLLMLTAGVIAFGRECRQTILDALAASDDSTPDNDPRGEHDFGALEVAGERVFSKIDDYDRAMTGHSPDPADSSSTTRMLTVMLAGEY</sequence>
<name>A0A0J6V6P7_9HYPH</name>
<dbReference type="InterPro" id="IPR022243">
    <property type="entry name" value="DUF3768"/>
</dbReference>
<dbReference type="PATRIC" id="fig|270351.6.peg.144"/>
<dbReference type="Pfam" id="PF12599">
    <property type="entry name" value="DUF3768"/>
    <property type="match status" value="1"/>
</dbReference>
<dbReference type="Proteomes" id="UP000035929">
    <property type="component" value="Unassembled WGS sequence"/>
</dbReference>
<evidence type="ECO:0008006" key="3">
    <source>
        <dbReference type="Google" id="ProtNLM"/>
    </source>
</evidence>
<gene>
    <name evidence="1" type="ORF">VP06_13800</name>
</gene>
<accession>A0A0J6V6P7</accession>
<proteinExistence type="predicted"/>
<comment type="caution">
    <text evidence="1">The sequence shown here is derived from an EMBL/GenBank/DDBJ whole genome shotgun (WGS) entry which is preliminary data.</text>
</comment>
<dbReference type="EMBL" id="LABX01000102">
    <property type="protein sequence ID" value="KMO34591.1"/>
    <property type="molecule type" value="Genomic_DNA"/>
</dbReference>